<evidence type="ECO:0000313" key="7">
    <source>
        <dbReference type="Proteomes" id="UP000694941"/>
    </source>
</evidence>
<keyword evidence="7" id="KW-1185">Reference proteome</keyword>
<feature type="domain" description="FAM20 C-terminal" evidence="6">
    <location>
        <begin position="49"/>
        <end position="178"/>
    </location>
</feature>
<dbReference type="Pfam" id="PF06702">
    <property type="entry name" value="Fam20C"/>
    <property type="match status" value="1"/>
</dbReference>
<dbReference type="GeneID" id="106476952"/>
<dbReference type="Gene3D" id="1.10.1070.20">
    <property type="match status" value="1"/>
</dbReference>
<keyword evidence="4" id="KW-1015">Disulfide bond</keyword>
<reference evidence="8" key="1">
    <citation type="submission" date="2025-08" db="UniProtKB">
        <authorList>
            <consortium name="RefSeq"/>
        </authorList>
    </citation>
    <scope>IDENTIFICATION</scope>
    <source>
        <tissue evidence="8">Muscle</tissue>
    </source>
</reference>
<dbReference type="InterPro" id="IPR024869">
    <property type="entry name" value="FAM20"/>
</dbReference>
<protein>
    <submittedName>
        <fullName evidence="8">Extracellular serine/threonine protein CG31145-like</fullName>
    </submittedName>
</protein>
<evidence type="ECO:0000259" key="6">
    <source>
        <dbReference type="Pfam" id="PF06702"/>
    </source>
</evidence>
<evidence type="ECO:0000256" key="2">
    <source>
        <dbReference type="ARBA" id="ARBA00006557"/>
    </source>
</evidence>
<keyword evidence="3" id="KW-0333">Golgi apparatus</keyword>
<evidence type="ECO:0000256" key="5">
    <source>
        <dbReference type="ARBA" id="ARBA00023180"/>
    </source>
</evidence>
<evidence type="ECO:0000256" key="3">
    <source>
        <dbReference type="ARBA" id="ARBA00023034"/>
    </source>
</evidence>
<name>A0ABM1RYD5_LIMPO</name>
<dbReference type="PANTHER" id="PTHR12450:SF22">
    <property type="entry name" value="EXTRACELLULAR SERINE_THREONINE PROTEIN CG31145"/>
    <property type="match status" value="1"/>
</dbReference>
<proteinExistence type="inferred from homology"/>
<gene>
    <name evidence="8" type="primary">LOC106476952</name>
</gene>
<organism evidence="7 8">
    <name type="scientific">Limulus polyphemus</name>
    <name type="common">Atlantic horseshoe crab</name>
    <dbReference type="NCBI Taxonomy" id="6850"/>
    <lineage>
        <taxon>Eukaryota</taxon>
        <taxon>Metazoa</taxon>
        <taxon>Ecdysozoa</taxon>
        <taxon>Arthropoda</taxon>
        <taxon>Chelicerata</taxon>
        <taxon>Merostomata</taxon>
        <taxon>Xiphosura</taxon>
        <taxon>Limulidae</taxon>
        <taxon>Limulus</taxon>
    </lineage>
</organism>
<dbReference type="RefSeq" id="XP_022236390.1">
    <property type="nucleotide sequence ID" value="XM_022380682.1"/>
</dbReference>
<comment type="subcellular location">
    <subcellularLocation>
        <location evidence="1">Golgi apparatus</location>
    </subcellularLocation>
</comment>
<keyword evidence="5" id="KW-0325">Glycoprotein</keyword>
<evidence type="ECO:0000313" key="8">
    <source>
        <dbReference type="RefSeq" id="XP_022236390.1"/>
    </source>
</evidence>
<evidence type="ECO:0000256" key="4">
    <source>
        <dbReference type="ARBA" id="ARBA00023157"/>
    </source>
</evidence>
<feature type="non-terminal residue" evidence="8">
    <location>
        <position position="1"/>
    </location>
</feature>
<sequence length="178" mass="20730">KSVIYYCHNGFGLFSRILGFRRAPPVVGRILNITSEIYELAETDLLKTFFISPANNVCFHGKCEYYCDTGHAICGHPDTLEGSFAVHLPPKRLAPRKAWRHPWRRSYHKRRKAEWEQSDDYCNVVRKKAVYNDGRRLADIMDMAVLDFLIGNMDRHHYETFKIFGNDSFPLHLDHGRG</sequence>
<dbReference type="InterPro" id="IPR009581">
    <property type="entry name" value="FAM20_C"/>
</dbReference>
<dbReference type="Proteomes" id="UP000694941">
    <property type="component" value="Unplaced"/>
</dbReference>
<comment type="similarity">
    <text evidence="2">Belongs to the FAM20 family.</text>
</comment>
<evidence type="ECO:0000256" key="1">
    <source>
        <dbReference type="ARBA" id="ARBA00004555"/>
    </source>
</evidence>
<accession>A0ABM1RYD5</accession>
<dbReference type="PANTHER" id="PTHR12450">
    <property type="entry name" value="DENTIN MATRIX PROTEIN 4 PROTEIN FAM20"/>
    <property type="match status" value="1"/>
</dbReference>